<reference evidence="2 3" key="1">
    <citation type="journal article" date="2015" name="Parasit. Vectors">
        <title>Draft genome of the scabies mite.</title>
        <authorList>
            <person name="Rider S.D.Jr."/>
            <person name="Morgan M.S."/>
            <person name="Arlian L.G."/>
        </authorList>
    </citation>
    <scope>NUCLEOTIDE SEQUENCE [LARGE SCALE GENOMIC DNA]</scope>
    <source>
        <strain evidence="2">Arlian Lab</strain>
    </source>
</reference>
<dbReference type="VEuPathDB" id="VectorBase:SSCA005303"/>
<name>A0A131ZUE1_SARSC</name>
<feature type="region of interest" description="Disordered" evidence="1">
    <location>
        <begin position="26"/>
        <end position="72"/>
    </location>
</feature>
<accession>A0A131ZUE1</accession>
<dbReference type="EMBL" id="JXLN01001125">
    <property type="protein sequence ID" value="KPM02191.1"/>
    <property type="molecule type" value="Genomic_DNA"/>
</dbReference>
<dbReference type="AlphaFoldDB" id="A0A131ZUE1"/>
<sequence length="97" mass="11011">MNNLLKQSGQKKSIDTSSSLISTQITEASDSFQMQSEANEESGEKSIDNPDYLMEDETNPDDNNNGMVQTNFSTNPTYHEKILSIIKSFEPYFIYDE</sequence>
<feature type="compositionally biased region" description="Polar residues" evidence="1">
    <location>
        <begin position="61"/>
        <end position="72"/>
    </location>
</feature>
<dbReference type="Proteomes" id="UP000616769">
    <property type="component" value="Unassembled WGS sequence"/>
</dbReference>
<evidence type="ECO:0000313" key="2">
    <source>
        <dbReference type="EMBL" id="KPM02191.1"/>
    </source>
</evidence>
<feature type="compositionally biased region" description="Polar residues" evidence="1">
    <location>
        <begin position="26"/>
        <end position="37"/>
    </location>
</feature>
<evidence type="ECO:0000256" key="1">
    <source>
        <dbReference type="SAM" id="MobiDB-lite"/>
    </source>
</evidence>
<feature type="region of interest" description="Disordered" evidence="1">
    <location>
        <begin position="1"/>
        <end position="20"/>
    </location>
</feature>
<comment type="caution">
    <text evidence="2">The sequence shown here is derived from an EMBL/GenBank/DDBJ whole genome shotgun (WGS) entry which is preliminary data.</text>
</comment>
<evidence type="ECO:0000313" key="3">
    <source>
        <dbReference type="Proteomes" id="UP000616769"/>
    </source>
</evidence>
<proteinExistence type="predicted"/>
<protein>
    <submittedName>
        <fullName evidence="2">Uncharacterized protein</fullName>
    </submittedName>
</protein>
<dbReference type="OrthoDB" id="21449at2759"/>
<gene>
    <name evidence="2" type="ORF">QR98_0005990</name>
</gene>
<organism evidence="2 3">
    <name type="scientific">Sarcoptes scabiei</name>
    <name type="common">Itch mite</name>
    <name type="synonym">Acarus scabiei</name>
    <dbReference type="NCBI Taxonomy" id="52283"/>
    <lineage>
        <taxon>Eukaryota</taxon>
        <taxon>Metazoa</taxon>
        <taxon>Ecdysozoa</taxon>
        <taxon>Arthropoda</taxon>
        <taxon>Chelicerata</taxon>
        <taxon>Arachnida</taxon>
        <taxon>Acari</taxon>
        <taxon>Acariformes</taxon>
        <taxon>Sarcoptiformes</taxon>
        <taxon>Astigmata</taxon>
        <taxon>Psoroptidia</taxon>
        <taxon>Sarcoptoidea</taxon>
        <taxon>Sarcoptidae</taxon>
        <taxon>Sarcoptinae</taxon>
        <taxon>Sarcoptes</taxon>
    </lineage>
</organism>